<feature type="domain" description="CW-type" evidence="9">
    <location>
        <begin position="410"/>
        <end position="462"/>
    </location>
</feature>
<keyword evidence="4" id="KW-0862">Zinc</keyword>
<dbReference type="InterPro" id="IPR036890">
    <property type="entry name" value="HATPase_C_sf"/>
</dbReference>
<feature type="region of interest" description="Disordered" evidence="8">
    <location>
        <begin position="456"/>
        <end position="658"/>
    </location>
</feature>
<feature type="compositionally biased region" description="Polar residues" evidence="8">
    <location>
        <begin position="969"/>
        <end position="991"/>
    </location>
</feature>
<accession>A0A8C4IRX9</accession>
<evidence type="ECO:0000256" key="2">
    <source>
        <dbReference type="ARBA" id="ARBA00022723"/>
    </source>
</evidence>
<keyword evidence="11" id="KW-1185">Reference proteome</keyword>
<feature type="region of interest" description="Disordered" evidence="8">
    <location>
        <begin position="690"/>
        <end position="804"/>
    </location>
</feature>
<evidence type="ECO:0000256" key="7">
    <source>
        <dbReference type="SAM" id="Coils"/>
    </source>
</evidence>
<dbReference type="InterPro" id="IPR041006">
    <property type="entry name" value="Morc_S5"/>
</dbReference>
<dbReference type="Gene3D" id="3.30.40.100">
    <property type="match status" value="1"/>
</dbReference>
<keyword evidence="6" id="KW-0539">Nucleus</keyword>
<keyword evidence="3" id="KW-0863">Zinc-finger</keyword>
<reference evidence="10" key="2">
    <citation type="submission" date="2025-09" db="UniProtKB">
        <authorList>
            <consortium name="Ensembl"/>
        </authorList>
    </citation>
    <scope>IDENTIFICATION</scope>
</reference>
<dbReference type="OrthoDB" id="757982at2759"/>
<evidence type="ECO:0000313" key="11">
    <source>
        <dbReference type="Proteomes" id="UP000694389"/>
    </source>
</evidence>
<feature type="coiled-coil region" evidence="7">
    <location>
        <begin position="809"/>
        <end position="857"/>
    </location>
</feature>
<dbReference type="GO" id="GO:0016887">
    <property type="term" value="F:ATP hydrolysis activity"/>
    <property type="evidence" value="ECO:0007669"/>
    <property type="project" value="InterPro"/>
</dbReference>
<dbReference type="OMA" id="IPYEKTH"/>
<comment type="subcellular location">
    <subcellularLocation>
        <location evidence="1">Nucleus</location>
    </subcellularLocation>
</comment>
<dbReference type="GO" id="GO:0008270">
    <property type="term" value="F:zinc ion binding"/>
    <property type="evidence" value="ECO:0007669"/>
    <property type="project" value="UniProtKB-KW"/>
</dbReference>
<evidence type="ECO:0000256" key="5">
    <source>
        <dbReference type="ARBA" id="ARBA00023054"/>
    </source>
</evidence>
<keyword evidence="2" id="KW-0479">Metal-binding</keyword>
<dbReference type="Pfam" id="PF07496">
    <property type="entry name" value="zf-CW"/>
    <property type="match status" value="1"/>
</dbReference>
<dbReference type="PANTHER" id="PTHR23336">
    <property type="entry name" value="ZINC FINGER CW-TYPE COILED-COIL DOMAIN PROTEIN 3"/>
    <property type="match status" value="1"/>
</dbReference>
<feature type="compositionally biased region" description="Acidic residues" evidence="8">
    <location>
        <begin position="633"/>
        <end position="644"/>
    </location>
</feature>
<feature type="region of interest" description="Disordered" evidence="8">
    <location>
        <begin position="969"/>
        <end position="1009"/>
    </location>
</feature>
<dbReference type="GeneTree" id="ENSGT00940000166160"/>
<reference evidence="10" key="1">
    <citation type="submission" date="2025-08" db="UniProtKB">
        <authorList>
            <consortium name="Ensembl"/>
        </authorList>
    </citation>
    <scope>IDENTIFICATION</scope>
</reference>
<proteinExistence type="predicted"/>
<evidence type="ECO:0000256" key="8">
    <source>
        <dbReference type="SAM" id="MobiDB-lite"/>
    </source>
</evidence>
<dbReference type="Ensembl" id="ENSDLAT00005064559.2">
    <property type="protein sequence ID" value="ENSDLAP00005060966.1"/>
    <property type="gene ID" value="ENSDLAG00005025564.2"/>
</dbReference>
<dbReference type="CTD" id="553447"/>
<dbReference type="AlphaFoldDB" id="A0A8C4IRX9"/>
<gene>
    <name evidence="10" type="primary">morc3a</name>
</gene>
<dbReference type="PROSITE" id="PS51050">
    <property type="entry name" value="ZF_CW"/>
    <property type="match status" value="1"/>
</dbReference>
<dbReference type="RefSeq" id="XP_051260795.1">
    <property type="nucleotide sequence ID" value="XM_051404835.1"/>
</dbReference>
<dbReference type="Proteomes" id="UP000694389">
    <property type="component" value="Unassembled WGS sequence"/>
</dbReference>
<feature type="compositionally biased region" description="Low complexity" evidence="8">
    <location>
        <begin position="556"/>
        <end position="578"/>
    </location>
</feature>
<feature type="compositionally biased region" description="Low complexity" evidence="8">
    <location>
        <begin position="530"/>
        <end position="541"/>
    </location>
</feature>
<evidence type="ECO:0000259" key="9">
    <source>
        <dbReference type="PROSITE" id="PS51050"/>
    </source>
</evidence>
<feature type="compositionally biased region" description="Basic and acidic residues" evidence="8">
    <location>
        <begin position="761"/>
        <end position="771"/>
    </location>
</feature>
<dbReference type="Pfam" id="PF17942">
    <property type="entry name" value="Morc6_S5"/>
    <property type="match status" value="1"/>
</dbReference>
<dbReference type="Pfam" id="PF13589">
    <property type="entry name" value="HATPase_c_3"/>
    <property type="match status" value="1"/>
</dbReference>
<sequence length="1066" mass="120101">MAAPGDRGVPLSTLCPKFLHTNSTSHTWPFSAIAELIDNAYDPDVNAKQFWIDKTVVKGQECLSFMDNGNGLDHDTMHKMLSFGYSDKIAVNGLQPIGIYGNGFKSGSMSLGKDAIVFSNSKSVSCIGMLSQTYLEKIEAKQIIVPIVCLERRESNEFSVREEHKASLEDILHYSPFETQEELLLEIDAISSSCSTRKTGTRIIIWNLRRTSTGTTEFDFEKDRYDIQIPSDIYEGMNNPSRHPGVTSCIPESDYSLRAYCSILYLKPRMQIIIRGQKVKSQLIAKSLAYIRKDHYKPTFLNKRVTIHFGYNTKSKDQYGIMMYHKNRLIKAYERVGCQLKANNKGVGVIGVIECNFLDPTHNKQSFMETDKYRKTINNLGIKLEEYWQEIRYKRNAEHPNSVPVEDTMKRPDQNWVQCDDCQKWRKLPDGIDSNKLPDKWYCRLNPDPQFRSCQVDEECEDSEDEQPYQKTYKQQEREQKKNQEKKRQKEEEERKRQEEERLAELHKQNQALKQKHENLKRQLRKKPASTPSTPTTPRSRLNTALTRSRIAGDESSTVSPAACSPSSSSGLPVISGVCSMSPGPQRGKRTQHTTPQETPKRPKVSGLEENKWFPDTCPSMDGSSLSPPSVPADDDDDTDDDIFILETGSTPKPQKSFDLAKVKTEQEQSDDGLLLECSDEAALDVASKTNAAGTGCAESAAVGTAPSPAPPGKVASTTTQTELTKVKKEEEDQNQTEGKEREGVSSDMDCVEQGVVKQKSSGDSHGENQEKQTLQKKVTDYQDSEDDSGPSRVGAFGAQNSPLHHPSMMEVQEQQDQLLELMQATAQERDSFKEQVHKLTCQLQDVQNRLQEQSQINVKKECYHQACQTEETEGGKDYKSLFEKAKQKVDELIKDKESQLVTTETKPGSAPDEEEDIDEIALQVDRLVRQVDRITKERDELRSQLDSLEEERANLASQCEELRLSLQQQRENAQKGSTTPHRATDSTVQTDPVEAGETAASGMDSSSNTSRSLIELRHNIGRLLISFVPALDLGQVNYECNVIDEILEQVLFDVESVVPVGRSNK</sequence>
<dbReference type="PANTHER" id="PTHR23336:SF17">
    <property type="entry name" value="MORC FAMILY CW-TYPE ZINC FINGER PROTEIN 3"/>
    <property type="match status" value="1"/>
</dbReference>
<feature type="compositionally biased region" description="Acidic residues" evidence="8">
    <location>
        <begin position="456"/>
        <end position="467"/>
    </location>
</feature>
<evidence type="ECO:0000256" key="1">
    <source>
        <dbReference type="ARBA" id="ARBA00004123"/>
    </source>
</evidence>
<protein>
    <submittedName>
        <fullName evidence="10">MORC family CW-type zinc finger 3a</fullName>
    </submittedName>
</protein>
<evidence type="ECO:0000256" key="6">
    <source>
        <dbReference type="ARBA" id="ARBA00023242"/>
    </source>
</evidence>
<evidence type="ECO:0000313" key="10">
    <source>
        <dbReference type="Ensembl" id="ENSDLAP00005060966.1"/>
    </source>
</evidence>
<dbReference type="Gene3D" id="3.30.565.10">
    <property type="entry name" value="Histidine kinase-like ATPase, C-terminal domain"/>
    <property type="match status" value="1"/>
</dbReference>
<evidence type="ECO:0000256" key="4">
    <source>
        <dbReference type="ARBA" id="ARBA00022833"/>
    </source>
</evidence>
<dbReference type="GO" id="GO:0016605">
    <property type="term" value="C:PML body"/>
    <property type="evidence" value="ECO:0007669"/>
    <property type="project" value="TreeGrafter"/>
</dbReference>
<evidence type="ECO:0000256" key="3">
    <source>
        <dbReference type="ARBA" id="ARBA00022771"/>
    </source>
</evidence>
<dbReference type="SUPFAM" id="SSF55874">
    <property type="entry name" value="ATPase domain of HSP90 chaperone/DNA topoisomerase II/histidine kinase"/>
    <property type="match status" value="1"/>
</dbReference>
<name>A0A8C4IRX9_DICLA</name>
<dbReference type="InterPro" id="IPR011124">
    <property type="entry name" value="Znf_CW"/>
</dbReference>
<feature type="compositionally biased region" description="Basic and acidic residues" evidence="8">
    <location>
        <begin position="474"/>
        <end position="508"/>
    </location>
</feature>
<organism evidence="10 11">
    <name type="scientific">Dicentrarchus labrax</name>
    <name type="common">European seabass</name>
    <name type="synonym">Morone labrax</name>
    <dbReference type="NCBI Taxonomy" id="13489"/>
    <lineage>
        <taxon>Eukaryota</taxon>
        <taxon>Metazoa</taxon>
        <taxon>Chordata</taxon>
        <taxon>Craniata</taxon>
        <taxon>Vertebrata</taxon>
        <taxon>Euteleostomi</taxon>
        <taxon>Actinopterygii</taxon>
        <taxon>Neopterygii</taxon>
        <taxon>Teleostei</taxon>
        <taxon>Neoteleostei</taxon>
        <taxon>Acanthomorphata</taxon>
        <taxon>Eupercaria</taxon>
        <taxon>Moronidae</taxon>
        <taxon>Dicentrarchus</taxon>
    </lineage>
</organism>
<dbReference type="InterPro" id="IPR045261">
    <property type="entry name" value="MORC_ATPase"/>
</dbReference>
<keyword evidence="5 7" id="KW-0175">Coiled coil</keyword>
<dbReference type="GeneID" id="127366101"/>